<sequence>MQKLVRAHVHSHPYIKWFKEYSYESFETSHLHSEDVLDELSDSLTDKEVEVIERLYCRPEQTLIIPMYTKLDPKVERLIVASLEILANIEILTAQKPDQQLLGEDRDRHSQITSIDSRKTWELLSQQHTLKNDNFIKQIMLGKKAVSFDYEGLKVNNLDASVYVMPCWDGDLTRSALSGECKRT</sequence>
<keyword evidence="2" id="KW-1185">Reference proteome</keyword>
<protein>
    <submittedName>
        <fullName evidence="1">Uncharacterized protein</fullName>
    </submittedName>
</protein>
<comment type="caution">
    <text evidence="1">The sequence shown here is derived from an EMBL/GenBank/DDBJ whole genome shotgun (WGS) entry which is preliminary data.</text>
</comment>
<gene>
    <name evidence="1" type="ORF">MKW98_009113</name>
</gene>
<dbReference type="GO" id="GO:0005829">
    <property type="term" value="C:cytosol"/>
    <property type="evidence" value="ECO:0007669"/>
    <property type="project" value="TreeGrafter"/>
</dbReference>
<proteinExistence type="predicted"/>
<dbReference type="Proteomes" id="UP001202328">
    <property type="component" value="Unassembled WGS sequence"/>
</dbReference>
<organism evidence="1 2">
    <name type="scientific">Papaver atlanticum</name>
    <dbReference type="NCBI Taxonomy" id="357466"/>
    <lineage>
        <taxon>Eukaryota</taxon>
        <taxon>Viridiplantae</taxon>
        <taxon>Streptophyta</taxon>
        <taxon>Embryophyta</taxon>
        <taxon>Tracheophyta</taxon>
        <taxon>Spermatophyta</taxon>
        <taxon>Magnoliopsida</taxon>
        <taxon>Ranunculales</taxon>
        <taxon>Papaveraceae</taxon>
        <taxon>Papaveroideae</taxon>
        <taxon>Papaver</taxon>
    </lineage>
</organism>
<accession>A0AAD4XRV3</accession>
<dbReference type="PANTHER" id="PTHR43198:SF2">
    <property type="entry name" value="SI:CH1073-67J19.1-RELATED"/>
    <property type="match status" value="1"/>
</dbReference>
<dbReference type="AlphaFoldDB" id="A0AAD4XRV3"/>
<evidence type="ECO:0000313" key="2">
    <source>
        <dbReference type="Proteomes" id="UP001202328"/>
    </source>
</evidence>
<dbReference type="EMBL" id="JAJJMB010004763">
    <property type="protein sequence ID" value="KAI3941903.1"/>
    <property type="molecule type" value="Genomic_DNA"/>
</dbReference>
<evidence type="ECO:0000313" key="1">
    <source>
        <dbReference type="EMBL" id="KAI3941903.1"/>
    </source>
</evidence>
<dbReference type="PANTHER" id="PTHR43198">
    <property type="entry name" value="BIFUNCTIONAL TH2 PROTEIN"/>
    <property type="match status" value="1"/>
</dbReference>
<dbReference type="InterPro" id="IPR050967">
    <property type="entry name" value="Thiamine_Salvage_TenA"/>
</dbReference>
<name>A0AAD4XRV3_9MAGN</name>
<reference evidence="1" key="1">
    <citation type="submission" date="2022-04" db="EMBL/GenBank/DDBJ databases">
        <title>A functionally conserved STORR gene fusion in Papaver species that diverged 16.8 million years ago.</title>
        <authorList>
            <person name="Catania T."/>
        </authorList>
    </citation>
    <scope>NUCLEOTIDE SEQUENCE</scope>
    <source>
        <strain evidence="1">S-188037</strain>
    </source>
</reference>